<evidence type="ECO:0000313" key="1">
    <source>
        <dbReference type="EMBL" id="KAI0056263.1"/>
    </source>
</evidence>
<keyword evidence="2" id="KW-1185">Reference proteome</keyword>
<protein>
    <submittedName>
        <fullName evidence="1">Uncharacterized protein</fullName>
    </submittedName>
</protein>
<dbReference type="EMBL" id="MU277267">
    <property type="protein sequence ID" value="KAI0056263.1"/>
    <property type="molecule type" value="Genomic_DNA"/>
</dbReference>
<reference evidence="1" key="2">
    <citation type="journal article" date="2022" name="New Phytol.">
        <title>Evolutionary transition to the ectomycorrhizal habit in the genomes of a hyperdiverse lineage of mushroom-forming fungi.</title>
        <authorList>
            <person name="Looney B."/>
            <person name="Miyauchi S."/>
            <person name="Morin E."/>
            <person name="Drula E."/>
            <person name="Courty P.E."/>
            <person name="Kohler A."/>
            <person name="Kuo A."/>
            <person name="LaButti K."/>
            <person name="Pangilinan J."/>
            <person name="Lipzen A."/>
            <person name="Riley R."/>
            <person name="Andreopoulos W."/>
            <person name="He G."/>
            <person name="Johnson J."/>
            <person name="Nolan M."/>
            <person name="Tritt A."/>
            <person name="Barry K.W."/>
            <person name="Grigoriev I.V."/>
            <person name="Nagy L.G."/>
            <person name="Hibbett D."/>
            <person name="Henrissat B."/>
            <person name="Matheny P.B."/>
            <person name="Labbe J."/>
            <person name="Martin F.M."/>
        </authorList>
    </citation>
    <scope>NUCLEOTIDE SEQUENCE</scope>
    <source>
        <strain evidence="1">HHB10654</strain>
    </source>
</reference>
<organism evidence="1 2">
    <name type="scientific">Artomyces pyxidatus</name>
    <dbReference type="NCBI Taxonomy" id="48021"/>
    <lineage>
        <taxon>Eukaryota</taxon>
        <taxon>Fungi</taxon>
        <taxon>Dikarya</taxon>
        <taxon>Basidiomycota</taxon>
        <taxon>Agaricomycotina</taxon>
        <taxon>Agaricomycetes</taxon>
        <taxon>Russulales</taxon>
        <taxon>Auriscalpiaceae</taxon>
        <taxon>Artomyces</taxon>
    </lineage>
</organism>
<evidence type="ECO:0000313" key="2">
    <source>
        <dbReference type="Proteomes" id="UP000814140"/>
    </source>
</evidence>
<name>A0ACB8SIJ8_9AGAM</name>
<proteinExistence type="predicted"/>
<dbReference type="Proteomes" id="UP000814140">
    <property type="component" value="Unassembled WGS sequence"/>
</dbReference>
<sequence length="770" mass="83045">MPRKSGNASRSKASAPQKAAQPEDDMPTEQPAVKPRRSTCGKKQAHLDDATDMDVDAQGPGASIEEGEVAAIASARRLITPNPNADQNKNKGKNKASARATRKRANTSKLQHGAAKKSRAKTHQAAPDEELESPTSRDGEGSQGEGAAAKKTKKGHPAKQQSHPRTSFDALESEPIRVEVGEEGDDDDESKSSEASDTDTEKSKGTSEDSSEEGVEALELSSGDESNIGTAVQPKPSRKRVNAADQQKLATPAFEVKLQDKRTSAHASASPVLRQKGAPSKDGKKRVAPAPGPDTDSDDPSRTKQPMLPRRIKPKAINPPVAEPMAAAATPAPKHKGQSKHASGDSVQRSVTSKKTTTKTPSKADGPTSRTPSTPGPLDSAGAKATPQAAGSSRASSKSTKSDRLTTRDATGHRTGQVELAVTSMREDGGSEGSNMTDAEDEDEDVKPDIKPSIPSSVKLVDIELRVIKGKLAGVAEQTEPVKVVMKYANTRELHRILCWVHFMPRDLVYKDELARGALIVAMEKLGQRQVEAQLRADQPYATLMGSLTKDRMSSIRNDLLERTGKVDPAAYDFTKYGSKEKLALGVGFLMKRPGYRYIFPGKHIHITDNYDTTSPFCHKGMIAALRATYMGNKPKVRLPRKLFTSSIAEGPRSLEPELPAPMVAFHAVAVLANLKDWQNGVEIPLHFNTSDNSDDSYNTAYKNHMSTLVALKRENPDSYHDVMHYLYMAASNLIPDDESADPVTDVASVANPEIVLATVGANLKLRRRN</sequence>
<comment type="caution">
    <text evidence="1">The sequence shown here is derived from an EMBL/GenBank/DDBJ whole genome shotgun (WGS) entry which is preliminary data.</text>
</comment>
<accession>A0ACB8SIJ8</accession>
<gene>
    <name evidence="1" type="ORF">BV25DRAFT_1921091</name>
</gene>
<reference evidence="1" key="1">
    <citation type="submission" date="2021-03" db="EMBL/GenBank/DDBJ databases">
        <authorList>
            <consortium name="DOE Joint Genome Institute"/>
            <person name="Ahrendt S."/>
            <person name="Looney B.P."/>
            <person name="Miyauchi S."/>
            <person name="Morin E."/>
            <person name="Drula E."/>
            <person name="Courty P.E."/>
            <person name="Chicoki N."/>
            <person name="Fauchery L."/>
            <person name="Kohler A."/>
            <person name="Kuo A."/>
            <person name="Labutti K."/>
            <person name="Pangilinan J."/>
            <person name="Lipzen A."/>
            <person name="Riley R."/>
            <person name="Andreopoulos W."/>
            <person name="He G."/>
            <person name="Johnson J."/>
            <person name="Barry K.W."/>
            <person name="Grigoriev I.V."/>
            <person name="Nagy L."/>
            <person name="Hibbett D."/>
            <person name="Henrissat B."/>
            <person name="Matheny P.B."/>
            <person name="Labbe J."/>
            <person name="Martin F."/>
        </authorList>
    </citation>
    <scope>NUCLEOTIDE SEQUENCE</scope>
    <source>
        <strain evidence="1">HHB10654</strain>
    </source>
</reference>